<keyword evidence="1" id="KW-0732">Signal</keyword>
<gene>
    <name evidence="2" type="ORF">CLODIP_2_CD01665</name>
</gene>
<name>A0A8S1EDJ8_9INSE</name>
<protein>
    <submittedName>
        <fullName evidence="2">Uncharacterized protein</fullName>
    </submittedName>
</protein>
<accession>A0A8S1EDJ8</accession>
<dbReference type="Proteomes" id="UP000494165">
    <property type="component" value="Unassembled WGS sequence"/>
</dbReference>
<evidence type="ECO:0000313" key="3">
    <source>
        <dbReference type="Proteomes" id="UP000494165"/>
    </source>
</evidence>
<organism evidence="2 3">
    <name type="scientific">Cloeon dipterum</name>
    <dbReference type="NCBI Taxonomy" id="197152"/>
    <lineage>
        <taxon>Eukaryota</taxon>
        <taxon>Metazoa</taxon>
        <taxon>Ecdysozoa</taxon>
        <taxon>Arthropoda</taxon>
        <taxon>Hexapoda</taxon>
        <taxon>Insecta</taxon>
        <taxon>Pterygota</taxon>
        <taxon>Palaeoptera</taxon>
        <taxon>Ephemeroptera</taxon>
        <taxon>Pisciforma</taxon>
        <taxon>Baetidae</taxon>
        <taxon>Cloeon</taxon>
    </lineage>
</organism>
<evidence type="ECO:0000313" key="2">
    <source>
        <dbReference type="EMBL" id="CAB3388341.1"/>
    </source>
</evidence>
<dbReference type="AlphaFoldDB" id="A0A8S1EDJ8"/>
<comment type="caution">
    <text evidence="2">The sequence shown here is derived from an EMBL/GenBank/DDBJ whole genome shotgun (WGS) entry which is preliminary data.</text>
</comment>
<feature type="chain" id="PRO_5035846129" evidence="1">
    <location>
        <begin position="18"/>
        <end position="76"/>
    </location>
</feature>
<reference evidence="2 3" key="1">
    <citation type="submission" date="2020-04" db="EMBL/GenBank/DDBJ databases">
        <authorList>
            <person name="Alioto T."/>
            <person name="Alioto T."/>
            <person name="Gomez Garrido J."/>
        </authorList>
    </citation>
    <scope>NUCLEOTIDE SEQUENCE [LARGE SCALE GENOMIC DNA]</scope>
</reference>
<evidence type="ECO:0000256" key="1">
    <source>
        <dbReference type="SAM" id="SignalP"/>
    </source>
</evidence>
<dbReference type="EMBL" id="CADEPI010000755">
    <property type="protein sequence ID" value="CAB3388341.1"/>
    <property type="molecule type" value="Genomic_DNA"/>
</dbReference>
<proteinExistence type="predicted"/>
<keyword evidence="3" id="KW-1185">Reference proteome</keyword>
<feature type="signal peptide" evidence="1">
    <location>
        <begin position="1"/>
        <end position="17"/>
    </location>
</feature>
<sequence>MLFSLFFCLTLYSAVVGQSTIADITDPTVYPYVFRVQLSDLGYQITFPGFVVSQKYILTSDKAFRDEYMNQFLPSK</sequence>